<keyword evidence="12" id="KW-1185">Reference proteome</keyword>
<dbReference type="InterPro" id="IPR020846">
    <property type="entry name" value="MFS_dom"/>
</dbReference>
<feature type="transmembrane region" description="Helical" evidence="9">
    <location>
        <begin position="168"/>
        <end position="191"/>
    </location>
</feature>
<dbReference type="InterPro" id="IPR036259">
    <property type="entry name" value="MFS_trans_sf"/>
</dbReference>
<dbReference type="CDD" id="cd17323">
    <property type="entry name" value="MFS_Tpo1_MDR_like"/>
    <property type="match status" value="1"/>
</dbReference>
<evidence type="ECO:0000256" key="3">
    <source>
        <dbReference type="ARBA" id="ARBA00022989"/>
    </source>
</evidence>
<feature type="transmembrane region" description="Helical" evidence="9">
    <location>
        <begin position="227"/>
        <end position="246"/>
    </location>
</feature>
<feature type="transmembrane region" description="Helical" evidence="9">
    <location>
        <begin position="507"/>
        <end position="525"/>
    </location>
</feature>
<evidence type="ECO:0000256" key="5">
    <source>
        <dbReference type="ARBA" id="ARBA00038347"/>
    </source>
</evidence>
<feature type="transmembrane region" description="Helical" evidence="9">
    <location>
        <begin position="334"/>
        <end position="353"/>
    </location>
</feature>
<dbReference type="SUPFAM" id="SSF103473">
    <property type="entry name" value="MFS general substrate transporter"/>
    <property type="match status" value="1"/>
</dbReference>
<dbReference type="GO" id="GO:0022857">
    <property type="term" value="F:transmembrane transporter activity"/>
    <property type="evidence" value="ECO:0007669"/>
    <property type="project" value="InterPro"/>
</dbReference>
<evidence type="ECO:0000256" key="1">
    <source>
        <dbReference type="ARBA" id="ARBA00004141"/>
    </source>
</evidence>
<dbReference type="EMBL" id="JAXLQG010000002">
    <property type="protein sequence ID" value="KAK5543417.1"/>
    <property type="molecule type" value="Genomic_DNA"/>
</dbReference>
<accession>A0AAV9QJI2</accession>
<evidence type="ECO:0000259" key="10">
    <source>
        <dbReference type="PROSITE" id="PS50850"/>
    </source>
</evidence>
<comment type="function">
    <text evidence="6">MFS transporter; part of the gene cluster that mediates the biosynthesis of cercosporin, a light-activated, non-host-selective toxin. The perylenequinone chromophore of cercosporin absorbs light energy to attain an electronically-activated triplet state and produces active oxygen species such as the hydroxyl radical, superoxide, hydrogen peroxide or singlet oxygen upon reaction with oxygen molecules. These reactive oxygen species cause damage to various cellular components including lipids, proteins and nucleic acids. Responsible for secretion and accumulation of cercosporin, but does not play any roles in self-protection against the toxicity of cercosporin.</text>
</comment>
<evidence type="ECO:0000313" key="11">
    <source>
        <dbReference type="EMBL" id="KAK5543417.1"/>
    </source>
</evidence>
<organism evidence="11 12">
    <name type="scientific">Vermiconidia calcicola</name>
    <dbReference type="NCBI Taxonomy" id="1690605"/>
    <lineage>
        <taxon>Eukaryota</taxon>
        <taxon>Fungi</taxon>
        <taxon>Dikarya</taxon>
        <taxon>Ascomycota</taxon>
        <taxon>Pezizomycotina</taxon>
        <taxon>Dothideomycetes</taxon>
        <taxon>Dothideomycetidae</taxon>
        <taxon>Mycosphaerellales</taxon>
        <taxon>Extremaceae</taxon>
        <taxon>Vermiconidia</taxon>
    </lineage>
</organism>
<evidence type="ECO:0000256" key="8">
    <source>
        <dbReference type="ARBA" id="ARBA00077167"/>
    </source>
</evidence>
<gene>
    <name evidence="11" type="primary">NAG4_1</name>
    <name evidence="11" type="ORF">LTR25_001030</name>
</gene>
<feature type="transmembrane region" description="Helical" evidence="9">
    <location>
        <begin position="438"/>
        <end position="461"/>
    </location>
</feature>
<protein>
    <recommendedName>
        <fullName evidence="7">Cercosporin MFS transporter CTB4</fullName>
    </recommendedName>
    <alternativeName>
        <fullName evidence="8">Cercosporin toxin biosynthesis cluster protein 4</fullName>
    </alternativeName>
</protein>
<keyword evidence="2 9" id="KW-0812">Transmembrane</keyword>
<sequence length="541" mass="59573">MAQPLEISHSNSVLHERPAAFESTSITPQNEGLFTSEPLEVPVFASAPSTNAKEVATEEPHVCGYELRDITNADGEVKLYKMVVFGPADPENPRNFSKTRKWVITMTLSWVCFAVAFSSAVITPGILGVAEHFHTSEEVALLTITLFVVGFGIGPLVFGPLSELYGRWIVYVATFGVAIIFMVPCAVAKNIQTLLVCRAIDGIAISVPVANLGGSLADLWHADERGVPMSIFSGAPFLGPIMGPLIGGFTYENLGWRWLYYLQIILAGFLYICMVLFVPETYAPVILARRAKRLRESSGDNTYIAEHDLTRRSFKNIVQVYLARPLRLLLTEPIVTLFSLYAAVLYGLLYMYFVAYPIVFQEGKGMSPGMTGLMFLPLMGGIVVGLVGSPFVNRHYLSLRAKYEGLPPPELRLIPMIYGCWLIPMGVFIFAWSSYPRLSWAGPCFAGLPIGVGFVLVYNSFNNYIVDSYQHTAASALAAKTLIRSLWGACTVLFTSQILGYQWASTLLGFIALACCLIPVGFYRYGAAIRKHSKYAYSGKE</sequence>
<keyword evidence="3 9" id="KW-1133">Transmembrane helix</keyword>
<dbReference type="InterPro" id="IPR011701">
    <property type="entry name" value="MFS"/>
</dbReference>
<name>A0AAV9QJI2_9PEZI</name>
<evidence type="ECO:0000256" key="6">
    <source>
        <dbReference type="ARBA" id="ARBA00053977"/>
    </source>
</evidence>
<comment type="caution">
    <text evidence="11">The sequence shown here is derived from an EMBL/GenBank/DDBJ whole genome shotgun (WGS) entry which is preliminary data.</text>
</comment>
<feature type="transmembrane region" description="Helical" evidence="9">
    <location>
        <begin position="482"/>
        <end position="501"/>
    </location>
</feature>
<feature type="transmembrane region" description="Helical" evidence="9">
    <location>
        <begin position="102"/>
        <end position="127"/>
    </location>
</feature>
<reference evidence="11 12" key="1">
    <citation type="submission" date="2023-06" db="EMBL/GenBank/DDBJ databases">
        <title>Black Yeasts Isolated from many extreme environments.</title>
        <authorList>
            <person name="Coleine C."/>
            <person name="Stajich J.E."/>
            <person name="Selbmann L."/>
        </authorList>
    </citation>
    <scope>NUCLEOTIDE SEQUENCE [LARGE SCALE GENOMIC DNA]</scope>
    <source>
        <strain evidence="11 12">CCFEE 5887</strain>
    </source>
</reference>
<evidence type="ECO:0000313" key="12">
    <source>
        <dbReference type="Proteomes" id="UP001345827"/>
    </source>
</evidence>
<dbReference type="PANTHER" id="PTHR23502">
    <property type="entry name" value="MAJOR FACILITATOR SUPERFAMILY"/>
    <property type="match status" value="1"/>
</dbReference>
<feature type="transmembrane region" description="Helical" evidence="9">
    <location>
        <begin position="258"/>
        <end position="287"/>
    </location>
</feature>
<evidence type="ECO:0000256" key="4">
    <source>
        <dbReference type="ARBA" id="ARBA00023136"/>
    </source>
</evidence>
<evidence type="ECO:0000256" key="2">
    <source>
        <dbReference type="ARBA" id="ARBA00022692"/>
    </source>
</evidence>
<dbReference type="FunFam" id="1.20.1250.20:FF:000011">
    <property type="entry name" value="MFS multidrug transporter, putative"/>
    <property type="match status" value="1"/>
</dbReference>
<feature type="transmembrane region" description="Helical" evidence="9">
    <location>
        <begin position="139"/>
        <end position="161"/>
    </location>
</feature>
<feature type="transmembrane region" description="Helical" evidence="9">
    <location>
        <begin position="373"/>
        <end position="392"/>
    </location>
</feature>
<dbReference type="PANTHER" id="PTHR23502:SF48">
    <property type="entry name" value="MULTIDRUG TRANSPORTER, PUTATIVE (AFU_ORTHOLOGUE AFUA_5G02700)-RELATED"/>
    <property type="match status" value="1"/>
</dbReference>
<proteinExistence type="inferred from homology"/>
<evidence type="ECO:0000256" key="7">
    <source>
        <dbReference type="ARBA" id="ARBA00069139"/>
    </source>
</evidence>
<keyword evidence="4 9" id="KW-0472">Membrane</keyword>
<evidence type="ECO:0000256" key="9">
    <source>
        <dbReference type="SAM" id="Phobius"/>
    </source>
</evidence>
<dbReference type="Pfam" id="PF07690">
    <property type="entry name" value="MFS_1"/>
    <property type="match status" value="1"/>
</dbReference>
<dbReference type="GO" id="GO:0005886">
    <property type="term" value="C:plasma membrane"/>
    <property type="evidence" value="ECO:0007669"/>
    <property type="project" value="TreeGrafter"/>
</dbReference>
<dbReference type="Gene3D" id="1.20.1250.20">
    <property type="entry name" value="MFS general substrate transporter like domains"/>
    <property type="match status" value="1"/>
</dbReference>
<dbReference type="PROSITE" id="PS50850">
    <property type="entry name" value="MFS"/>
    <property type="match status" value="1"/>
</dbReference>
<feature type="domain" description="Major facilitator superfamily (MFS) profile" evidence="10">
    <location>
        <begin position="104"/>
        <end position="541"/>
    </location>
</feature>
<feature type="transmembrane region" description="Helical" evidence="9">
    <location>
        <begin position="203"/>
        <end position="220"/>
    </location>
</feature>
<feature type="transmembrane region" description="Helical" evidence="9">
    <location>
        <begin position="413"/>
        <end position="432"/>
    </location>
</feature>
<comment type="similarity">
    <text evidence="5">Belongs to the major facilitator superfamily. CAR1 family.</text>
</comment>
<dbReference type="AlphaFoldDB" id="A0AAV9QJI2"/>
<comment type="subcellular location">
    <subcellularLocation>
        <location evidence="1">Membrane</location>
        <topology evidence="1">Multi-pass membrane protein</topology>
    </subcellularLocation>
</comment>
<dbReference type="Proteomes" id="UP001345827">
    <property type="component" value="Unassembled WGS sequence"/>
</dbReference>